<reference evidence="1 2" key="1">
    <citation type="journal article" date="2019" name="Commun. Biol.">
        <title>The bagworm genome reveals a unique fibroin gene that provides high tensile strength.</title>
        <authorList>
            <person name="Kono N."/>
            <person name="Nakamura H."/>
            <person name="Ohtoshi R."/>
            <person name="Tomita M."/>
            <person name="Numata K."/>
            <person name="Arakawa K."/>
        </authorList>
    </citation>
    <scope>NUCLEOTIDE SEQUENCE [LARGE SCALE GENOMIC DNA]</scope>
</reference>
<keyword evidence="2" id="KW-1185">Reference proteome</keyword>
<accession>A0A4C1V6U9</accession>
<gene>
    <name evidence="1" type="ORF">EVAR_7422_1</name>
</gene>
<evidence type="ECO:0000313" key="1">
    <source>
        <dbReference type="EMBL" id="GBP34369.1"/>
    </source>
</evidence>
<dbReference type="Proteomes" id="UP000299102">
    <property type="component" value="Unassembled WGS sequence"/>
</dbReference>
<proteinExistence type="predicted"/>
<protein>
    <submittedName>
        <fullName evidence="1">Uncharacterized protein</fullName>
    </submittedName>
</protein>
<dbReference type="AlphaFoldDB" id="A0A4C1V6U9"/>
<evidence type="ECO:0000313" key="2">
    <source>
        <dbReference type="Proteomes" id="UP000299102"/>
    </source>
</evidence>
<comment type="caution">
    <text evidence="1">The sequence shown here is derived from an EMBL/GenBank/DDBJ whole genome shotgun (WGS) entry which is preliminary data.</text>
</comment>
<sequence length="90" mass="9986">MGLNICSTSSIAALCPVAVRYAAIRFRAAATEHHLLLLDCIKSRASRITGDPVHRFSTRLSRGKCFQVFNLIPPLHFVYFRSPEIPSSSP</sequence>
<dbReference type="EMBL" id="BGZK01000287">
    <property type="protein sequence ID" value="GBP34369.1"/>
    <property type="molecule type" value="Genomic_DNA"/>
</dbReference>
<organism evidence="1 2">
    <name type="scientific">Eumeta variegata</name>
    <name type="common">Bagworm moth</name>
    <name type="synonym">Eumeta japonica</name>
    <dbReference type="NCBI Taxonomy" id="151549"/>
    <lineage>
        <taxon>Eukaryota</taxon>
        <taxon>Metazoa</taxon>
        <taxon>Ecdysozoa</taxon>
        <taxon>Arthropoda</taxon>
        <taxon>Hexapoda</taxon>
        <taxon>Insecta</taxon>
        <taxon>Pterygota</taxon>
        <taxon>Neoptera</taxon>
        <taxon>Endopterygota</taxon>
        <taxon>Lepidoptera</taxon>
        <taxon>Glossata</taxon>
        <taxon>Ditrysia</taxon>
        <taxon>Tineoidea</taxon>
        <taxon>Psychidae</taxon>
        <taxon>Oiketicinae</taxon>
        <taxon>Eumeta</taxon>
    </lineage>
</organism>
<name>A0A4C1V6U9_EUMVA</name>